<dbReference type="Proteomes" id="UP000662703">
    <property type="component" value="Unassembled WGS sequence"/>
</dbReference>
<dbReference type="Pfam" id="PF18911">
    <property type="entry name" value="PKD_4"/>
    <property type="match status" value="2"/>
</dbReference>
<dbReference type="InterPro" id="IPR013783">
    <property type="entry name" value="Ig-like_fold"/>
</dbReference>
<comment type="caution">
    <text evidence="3">The sequence shown here is derived from an EMBL/GenBank/DDBJ whole genome shotgun (WGS) entry which is preliminary data.</text>
</comment>
<reference evidence="3 4" key="1">
    <citation type="submission" date="2012-09" db="EMBL/GenBank/DDBJ databases">
        <title>Genome Sequence of alkane-degrading Bacterium Alcanivorax sp. 521-1.</title>
        <authorList>
            <person name="Lai Q."/>
            <person name="Shao Z."/>
        </authorList>
    </citation>
    <scope>NUCLEOTIDE SEQUENCE [LARGE SCALE GENOMIC DNA]</scope>
    <source>
        <strain evidence="3 4">521-1</strain>
    </source>
</reference>
<dbReference type="InterPro" id="IPR000601">
    <property type="entry name" value="PKD_dom"/>
</dbReference>
<dbReference type="InterPro" id="IPR035986">
    <property type="entry name" value="PKD_dom_sf"/>
</dbReference>
<dbReference type="Gene3D" id="2.60.40.10">
    <property type="entry name" value="Immunoglobulins"/>
    <property type="match status" value="3"/>
</dbReference>
<dbReference type="Gene3D" id="2.60.40.4070">
    <property type="match status" value="2"/>
</dbReference>
<proteinExistence type="predicted"/>
<keyword evidence="1" id="KW-0732">Signal</keyword>
<dbReference type="RefSeq" id="WP_194865202.1">
    <property type="nucleotide sequence ID" value="NZ_ARXX01000030.1"/>
</dbReference>
<accession>A0ABS0ARQ8</accession>
<dbReference type="InterPro" id="IPR022409">
    <property type="entry name" value="PKD/Chitinase_dom"/>
</dbReference>
<gene>
    <name evidence="3" type="ORF">Y5W_02111</name>
</gene>
<evidence type="ECO:0000256" key="1">
    <source>
        <dbReference type="SAM" id="SignalP"/>
    </source>
</evidence>
<feature type="domain" description="PKD" evidence="2">
    <location>
        <begin position="275"/>
        <end position="359"/>
    </location>
</feature>
<sequence length="860" mass="92876">MSDAPVAFDWKRNRLPLLAFLCLLMTPLSATAGWWEDLIGVSVSLETTIERQPTDEEPGPVLVNGDPVVWSFTITNSGEGEIAGATLYERQLWGGFFPYYEAICELESIAPGDRASCEKEGVVQDGQQSISTQVVARGAGFWRRASASNEGYYYGVPGYPDLGATILLNGEPTGREPGPSVTEGEEGQFDYQLENTSQVTIENLRVTHGGLEDESVEICRIEALIPAETATCSYAVTVTDGSHVTEVGITGDGPVGLTLDKTVAAYYVGVAEDELTAMPKAVPQSGQAPLQVTFSPDVITSNAIERYEWDFQGDGTFERSETVGRNQSFTYRNAGEYQATLRVTDNLGEQETGSITITVGNALPVITTAEASPSTGESPLVVNFTVAAMDSDGITTVELDSEGDGTFDHSQTVSGTSVNVNLQQAYEQPGTFNPVVRVVDGQGGATVATFPTLEVRALEEGSPSVDLSLSPVSGDVPLDVTLSASASDPDGLGMTRWDWDLDGDGQFDQQTTEPGISHRYESPGTFYPRVRVTAEDGESAEDVAKLVTQAELELDVSTDTIDTALDESTTITTSVTGTTRVSLRIERTDGSSVVTLVPWVERQAGSYSDTWDGRDSNGNIVQEGEYRAVLLYEIDGEIHRFDLATSTGGTQYNPSRSSIPSSFAPIAGEPLEITFTLDRASEVTSFMGLYNVNTRLVTFHQRVPLGRGTHRILWNGEDDNGKTIDLPSGESFLFGIWGWTLPDNAIYVRSGAHISGLTVTPRVLVPSSRPDETSNKFSVATFNLSKAASVNLTVDNADTGVRVYEERVADLEAGEQSVTWDGYNDARERVAPGVYRIGITPIGENDFRSTTRYSLQQVYY</sequence>
<evidence type="ECO:0000313" key="4">
    <source>
        <dbReference type="Proteomes" id="UP000662703"/>
    </source>
</evidence>
<evidence type="ECO:0000313" key="3">
    <source>
        <dbReference type="EMBL" id="MBF5056817.1"/>
    </source>
</evidence>
<dbReference type="InterPro" id="IPR025965">
    <property type="entry name" value="FlgD/Vpr_Ig-like"/>
</dbReference>
<protein>
    <submittedName>
        <fullName evidence="3">PKD domain-containing protein</fullName>
    </submittedName>
</protein>
<feature type="chain" id="PRO_5046384175" evidence="1">
    <location>
        <begin position="33"/>
        <end position="860"/>
    </location>
</feature>
<dbReference type="SMART" id="SM00089">
    <property type="entry name" value="PKD"/>
    <property type="match status" value="3"/>
</dbReference>
<dbReference type="SUPFAM" id="SSF49299">
    <property type="entry name" value="PKD domain"/>
    <property type="match status" value="3"/>
</dbReference>
<feature type="domain" description="PKD" evidence="2">
    <location>
        <begin position="463"/>
        <end position="540"/>
    </location>
</feature>
<organism evidence="3 4">
    <name type="scientific">Alloalcanivorax profundimaris</name>
    <dbReference type="NCBI Taxonomy" id="2735259"/>
    <lineage>
        <taxon>Bacteria</taxon>
        <taxon>Pseudomonadati</taxon>
        <taxon>Pseudomonadota</taxon>
        <taxon>Gammaproteobacteria</taxon>
        <taxon>Oceanospirillales</taxon>
        <taxon>Alcanivoracaceae</taxon>
        <taxon>Alloalcanivorax</taxon>
    </lineage>
</organism>
<dbReference type="Pfam" id="PF13860">
    <property type="entry name" value="FlgD_ig"/>
    <property type="match status" value="1"/>
</dbReference>
<dbReference type="CDD" id="cd00146">
    <property type="entry name" value="PKD"/>
    <property type="match status" value="2"/>
</dbReference>
<evidence type="ECO:0000259" key="2">
    <source>
        <dbReference type="PROSITE" id="PS50093"/>
    </source>
</evidence>
<feature type="signal peptide" evidence="1">
    <location>
        <begin position="1"/>
        <end position="32"/>
    </location>
</feature>
<dbReference type="EMBL" id="ARXX01000030">
    <property type="protein sequence ID" value="MBF5056817.1"/>
    <property type="molecule type" value="Genomic_DNA"/>
</dbReference>
<keyword evidence="4" id="KW-1185">Reference proteome</keyword>
<dbReference type="PROSITE" id="PS50093">
    <property type="entry name" value="PKD"/>
    <property type="match status" value="2"/>
</dbReference>
<name>A0ABS0ARQ8_9GAMM</name>